<dbReference type="SUPFAM" id="SSF55797">
    <property type="entry name" value="PR-1-like"/>
    <property type="match status" value="1"/>
</dbReference>
<dbReference type="RefSeq" id="WP_047190047.1">
    <property type="nucleotide sequence ID" value="NZ_LCYG01000042.1"/>
</dbReference>
<evidence type="ECO:0000259" key="1">
    <source>
        <dbReference type="Pfam" id="PF00188"/>
    </source>
</evidence>
<comment type="caution">
    <text evidence="2">The sequence shown here is derived from an EMBL/GenBank/DDBJ whole genome shotgun (WGS) entry which is preliminary data.</text>
</comment>
<dbReference type="PATRIC" id="fig|1225564.3.peg.4314"/>
<dbReference type="OrthoDB" id="7852865at2"/>
<dbReference type="PANTHER" id="PTHR31157:SF1">
    <property type="entry name" value="SCP DOMAIN-CONTAINING PROTEIN"/>
    <property type="match status" value="1"/>
</dbReference>
<organism evidence="2 3">
    <name type="scientific">Microvirga vignae</name>
    <dbReference type="NCBI Taxonomy" id="1225564"/>
    <lineage>
        <taxon>Bacteria</taxon>
        <taxon>Pseudomonadati</taxon>
        <taxon>Pseudomonadota</taxon>
        <taxon>Alphaproteobacteria</taxon>
        <taxon>Hyphomicrobiales</taxon>
        <taxon>Methylobacteriaceae</taxon>
        <taxon>Microvirga</taxon>
    </lineage>
</organism>
<dbReference type="PROSITE" id="PS51257">
    <property type="entry name" value="PROKAR_LIPOPROTEIN"/>
    <property type="match status" value="1"/>
</dbReference>
<accession>A0A0H1R9Q5</accession>
<name>A0A0H1R9Q5_9HYPH</name>
<evidence type="ECO:0000313" key="3">
    <source>
        <dbReference type="Proteomes" id="UP000035489"/>
    </source>
</evidence>
<dbReference type="Proteomes" id="UP000035489">
    <property type="component" value="Unassembled WGS sequence"/>
</dbReference>
<dbReference type="EMBL" id="LCYG01000042">
    <property type="protein sequence ID" value="KLK91960.1"/>
    <property type="molecule type" value="Genomic_DNA"/>
</dbReference>
<keyword evidence="3" id="KW-1185">Reference proteome</keyword>
<reference evidence="2 3" key="1">
    <citation type="submission" date="2015-05" db="EMBL/GenBank/DDBJ databases">
        <title>Draft genome sequence of Microvirga vignae strain BR3299, a novel nitrogen fixing bacteria isolated from Brazil semi-aired region.</title>
        <authorList>
            <person name="Zilli J.E."/>
            <person name="Passos S.R."/>
            <person name="Leite J."/>
            <person name="Baldani J.I."/>
            <person name="Xavier G.R."/>
            <person name="Rumjaneck N.G."/>
            <person name="Simoes-Araujo J.L."/>
        </authorList>
    </citation>
    <scope>NUCLEOTIDE SEQUENCE [LARGE SCALE GENOMIC DNA]</scope>
    <source>
        <strain evidence="2 3">BR3299</strain>
    </source>
</reference>
<dbReference type="Gene3D" id="3.40.33.10">
    <property type="entry name" value="CAP"/>
    <property type="match status" value="1"/>
</dbReference>
<dbReference type="InterPro" id="IPR014044">
    <property type="entry name" value="CAP_dom"/>
</dbReference>
<dbReference type="PANTHER" id="PTHR31157">
    <property type="entry name" value="SCP DOMAIN-CONTAINING PROTEIN"/>
    <property type="match status" value="1"/>
</dbReference>
<dbReference type="CDD" id="cd05379">
    <property type="entry name" value="CAP_bacterial"/>
    <property type="match status" value="1"/>
</dbReference>
<gene>
    <name evidence="2" type="ORF">AA309_16105</name>
</gene>
<protein>
    <recommendedName>
        <fullName evidence="1">SCP domain-containing protein</fullName>
    </recommendedName>
</protein>
<feature type="domain" description="SCP" evidence="1">
    <location>
        <begin position="50"/>
        <end position="159"/>
    </location>
</feature>
<dbReference type="STRING" id="1225564.AA309_16105"/>
<proteinExistence type="predicted"/>
<dbReference type="InterPro" id="IPR035940">
    <property type="entry name" value="CAP_sf"/>
</dbReference>
<dbReference type="AlphaFoldDB" id="A0A0H1R9Q5"/>
<sequence>MKSLICLSLAAFVLAGCQSDQRQARSQTPSFYASMANPGAAVDAAMARNMIGAYRRNNGLGPLILDPELQAAAQAEADAMAAADRPSSADALKSRLSSAGYVAPAANLSAGYHTLAEAFSGWRESPQHNRVLLDSKATRIGIATAYTPNSKYKVYWVLVVAADRR</sequence>
<evidence type="ECO:0000313" key="2">
    <source>
        <dbReference type="EMBL" id="KLK91960.1"/>
    </source>
</evidence>
<dbReference type="Pfam" id="PF00188">
    <property type="entry name" value="CAP"/>
    <property type="match status" value="1"/>
</dbReference>